<protein>
    <recommendedName>
        <fullName evidence="2">Sialate O-acetylesterase domain-containing protein</fullName>
    </recommendedName>
</protein>
<keyword evidence="1" id="KW-0378">Hydrolase</keyword>
<dbReference type="InterPro" id="IPR005181">
    <property type="entry name" value="SASA"/>
</dbReference>
<dbReference type="SUPFAM" id="SSF52266">
    <property type="entry name" value="SGNH hydrolase"/>
    <property type="match status" value="1"/>
</dbReference>
<dbReference type="RefSeq" id="WP_015685334.1">
    <property type="nucleotide sequence ID" value="NC_017082.1"/>
</dbReference>
<sequence length="271" mass="28194">MQIITLGSAPDPYPMPTADIVGNLFNVQSYRTPVQPQAIVPGENTAVWLAVGQSTGACGNDDTQYSVNNPKSQNFNCYDGAIYSADTPTLGCQGFGGNWNSRACDKLIASGGNPFQRVIVAPIGVGGTTIAQWQPTGGVLWQRIVSAKARLDSRGLTPTFITWMQGESDFTTTQAAYAASFADLVSGVRGLGYNMPIFISQTTLQGGVTLPNVRAAQAAAVNNGAGIYAGPDTDTLTGATNRQASGNNAHFTGVGSDACATLWTAAIDAVF</sequence>
<evidence type="ECO:0000313" key="3">
    <source>
        <dbReference type="EMBL" id="BAL76014.1"/>
    </source>
</evidence>
<name>A0AAI8QC67_9BRAD</name>
<proteinExistence type="predicted"/>
<gene>
    <name evidence="3" type="ORF">S23_28020</name>
</gene>
<dbReference type="AlphaFoldDB" id="A0AAI8QC67"/>
<dbReference type="Gene3D" id="3.40.50.1110">
    <property type="entry name" value="SGNH hydrolase"/>
    <property type="match status" value="1"/>
</dbReference>
<dbReference type="GO" id="GO:0016788">
    <property type="term" value="F:hydrolase activity, acting on ester bonds"/>
    <property type="evidence" value="ECO:0007669"/>
    <property type="project" value="UniProtKB-ARBA"/>
</dbReference>
<dbReference type="Pfam" id="PF03629">
    <property type="entry name" value="SASA"/>
    <property type="match status" value="1"/>
</dbReference>
<reference evidence="3 4" key="1">
    <citation type="journal article" date="2012" name="Microbes Environ.">
        <title>Complete genome sequence of Bradyrhizobium sp. S23321: insights into symbiosis evolution in soil oligotrophs.</title>
        <authorList>
            <person name="Okubo T."/>
            <person name="Tsukui T."/>
            <person name="Maita H."/>
            <person name="Okamoto S."/>
            <person name="Oshima K."/>
            <person name="Fujisawa T."/>
            <person name="Saito A."/>
            <person name="Futamata H."/>
            <person name="Hattori R."/>
            <person name="Shimomura Y."/>
            <person name="Haruta S."/>
            <person name="Morimoto S."/>
            <person name="Wang Y."/>
            <person name="Sakai Y."/>
            <person name="Hattori M."/>
            <person name="Aizawa S."/>
            <person name="Nagashima K.V.P."/>
            <person name="Masuda S."/>
            <person name="Hattori T."/>
            <person name="Yamashita A."/>
            <person name="Bao Z."/>
            <person name="Hayatsu M."/>
            <person name="Kajiya-Kanegae H."/>
            <person name="Yoshinaga I."/>
            <person name="Sakamoto K."/>
            <person name="Toyota K."/>
            <person name="Nakao M."/>
            <person name="Kohara M."/>
            <person name="Anda M."/>
            <person name="Niwa R."/>
            <person name="Jung-Hwan P."/>
            <person name="Sameshima-Saito R."/>
            <person name="Tokuda S."/>
            <person name="Yamamoto S."/>
            <person name="Yamamoto S."/>
            <person name="Yokoyama T."/>
            <person name="Akutsu T."/>
            <person name="Nakamura Y."/>
            <person name="Nakahira-Yanaka Y."/>
            <person name="Takada Hoshino Y."/>
            <person name="Hirakawa H."/>
            <person name="Mitsui H."/>
            <person name="Terasawa K."/>
            <person name="Itakura M."/>
            <person name="Sato S."/>
            <person name="Ikeda-Ohtsubo W."/>
            <person name="Sakakura N."/>
            <person name="Kaminuma E."/>
            <person name="Minamisawa K."/>
        </authorList>
    </citation>
    <scope>NUCLEOTIDE SEQUENCE [LARGE SCALE GENOMIC DNA]</scope>
    <source>
        <strain evidence="3 4">S23321</strain>
    </source>
</reference>
<keyword evidence="4" id="KW-1185">Reference proteome</keyword>
<evidence type="ECO:0000256" key="1">
    <source>
        <dbReference type="ARBA" id="ARBA00022801"/>
    </source>
</evidence>
<feature type="domain" description="Sialate O-acetylesterase" evidence="2">
    <location>
        <begin position="113"/>
        <end position="225"/>
    </location>
</feature>
<evidence type="ECO:0000313" key="4">
    <source>
        <dbReference type="Proteomes" id="UP000007886"/>
    </source>
</evidence>
<dbReference type="InterPro" id="IPR036514">
    <property type="entry name" value="SGNH_hydro_sf"/>
</dbReference>
<dbReference type="KEGG" id="brs:S23_28020"/>
<dbReference type="Proteomes" id="UP000007886">
    <property type="component" value="Chromosome"/>
</dbReference>
<organism evidence="3 4">
    <name type="scientific">Bradyrhizobium cosmicum</name>
    <dbReference type="NCBI Taxonomy" id="1404864"/>
    <lineage>
        <taxon>Bacteria</taxon>
        <taxon>Pseudomonadati</taxon>
        <taxon>Pseudomonadota</taxon>
        <taxon>Alphaproteobacteria</taxon>
        <taxon>Hyphomicrobiales</taxon>
        <taxon>Nitrobacteraceae</taxon>
        <taxon>Bradyrhizobium</taxon>
    </lineage>
</organism>
<evidence type="ECO:0000259" key="2">
    <source>
        <dbReference type="Pfam" id="PF03629"/>
    </source>
</evidence>
<dbReference type="EMBL" id="AP012279">
    <property type="protein sequence ID" value="BAL76014.1"/>
    <property type="molecule type" value="Genomic_DNA"/>
</dbReference>
<accession>A0AAI8QC67</accession>